<organism evidence="2 3">
    <name type="scientific">Dipodomys ordii</name>
    <name type="common">Ord's kangaroo rat</name>
    <dbReference type="NCBI Taxonomy" id="10020"/>
    <lineage>
        <taxon>Eukaryota</taxon>
        <taxon>Metazoa</taxon>
        <taxon>Chordata</taxon>
        <taxon>Craniata</taxon>
        <taxon>Vertebrata</taxon>
        <taxon>Euteleostomi</taxon>
        <taxon>Mammalia</taxon>
        <taxon>Eutheria</taxon>
        <taxon>Euarchontoglires</taxon>
        <taxon>Glires</taxon>
        <taxon>Rodentia</taxon>
        <taxon>Castorimorpha</taxon>
        <taxon>Heteromyidae</taxon>
        <taxon>Dipodomyinae</taxon>
        <taxon>Dipodomys</taxon>
    </lineage>
</organism>
<feature type="compositionally biased region" description="Basic and acidic residues" evidence="1">
    <location>
        <begin position="1121"/>
        <end position="1137"/>
    </location>
</feature>
<feature type="compositionally biased region" description="Basic and acidic residues" evidence="1">
    <location>
        <begin position="1091"/>
        <end position="1109"/>
    </location>
</feature>
<feature type="region of interest" description="Disordered" evidence="1">
    <location>
        <begin position="29"/>
        <end position="58"/>
    </location>
</feature>
<dbReference type="PANTHER" id="PTHR21604">
    <property type="entry name" value="RETROELEMENT SILENCING FACTOR 1"/>
    <property type="match status" value="1"/>
</dbReference>
<dbReference type="GO" id="GO:1990226">
    <property type="term" value="F:histone methyltransferase binding"/>
    <property type="evidence" value="ECO:0007669"/>
    <property type="project" value="TreeGrafter"/>
</dbReference>
<feature type="compositionally biased region" description="Basic and acidic residues" evidence="1">
    <location>
        <begin position="1543"/>
        <end position="1554"/>
    </location>
</feature>
<gene>
    <name evidence="3" type="primary">Kiaa1551</name>
</gene>
<feature type="compositionally biased region" description="Polar residues" evidence="1">
    <location>
        <begin position="1316"/>
        <end position="1325"/>
    </location>
</feature>
<evidence type="ECO:0000313" key="2">
    <source>
        <dbReference type="Proteomes" id="UP000081671"/>
    </source>
</evidence>
<keyword evidence="2" id="KW-1185">Reference proteome</keyword>
<evidence type="ECO:0000313" key="3">
    <source>
        <dbReference type="RefSeq" id="XP_012888878.1"/>
    </source>
</evidence>
<feature type="region of interest" description="Disordered" evidence="1">
    <location>
        <begin position="793"/>
        <end position="838"/>
    </location>
</feature>
<dbReference type="FunCoup" id="A0A1S3GJ22">
    <property type="interactions" value="1359"/>
</dbReference>
<feature type="compositionally biased region" description="Polar residues" evidence="1">
    <location>
        <begin position="1275"/>
        <end position="1284"/>
    </location>
</feature>
<dbReference type="GeneID" id="105998640"/>
<dbReference type="InterPro" id="IPR027866">
    <property type="entry name" value="RESF1"/>
</dbReference>
<feature type="compositionally biased region" description="Polar residues" evidence="1">
    <location>
        <begin position="793"/>
        <end position="811"/>
    </location>
</feature>
<sequence>MNWNTKPPSYSKSQSSLLHKWLRNQLSPVTQSSFSSPGSSQEPCMYSSESHPASQPLLNIPNYTTQIFDTNMQNRIPVSPQTSLEQRTYTNVSGPQLPNLNLQKSTGIMHNVWLNLPITNSLPYSEVAVAHQTNLGTKMPNVHTLQGHIVPAESYTAQLQMAPSSSLRSSVSVQGNERMNPSLLDAQQYMSPELAYPDYRPLTKQYSHSTPQAVVQEPSIQKPTSMPSTSLQVQNSLLPVPTQTIQPMETVAITTYQCTAEKRPLPPPYHRHYRIQPLPRAQPVNKQLSSVDVSPNPDVASYGNGKDFCKGLPQQWQSTNENRHTHEKLYNWQENINVKQPFNEPVESVVSMQTFPASNQGRMDSYIPTSGQILNSNDVTKEKIVRDLKSLVEIKKKFSELARKIKINKHLLKAASSKTENTMYTGPPRPSELSARAMPAKSDGNCSMELLATCLSLWQKSPAQATDESASKLSMESQSVVSTTSTAVAVSEPVKEVPGKRLALVEGNSHNKMTSPSQVTALSLVITPSFESPAVNTKGTEPQVAVVSPLILSQDKNLSVRGVALESPSEPVYPIIKEGSICSLQDQLAQNTRIPAVTHVDVSGSGSSGLSRHFSLEKEKQNETGSGNSQDPPNTDVSKLSQIEKEKQNEPGIANSGDPLNADLRKLLSFIEMEKQNEQGIGNSKEQLKADLGKQSPMGDQQTLCKSKHSSFVSCDMLQIGNICSLVEGNVAYDSQIASIFKSSHLKKIEAHEISPSCPQIISCEQQKVHHACEKKNFDSQKEQFVPSSDNLHQITDQSESQEPSPGQNGDANRKAEAKSVDCTTQEGPPQDTCYSSIQPNTSQETLLSGSNIAKDPTIHESFDDSVLYLQDQLSELLKEFPYGIEAMNTHKGFVDQQKTAQVSDNQNGSKMASCPKESTDQIQITILSSEQMKEIFPEEQGQLCVVEKLEEPQKEKSLSQAENQCASAAPMGENSCEDRMNKLEEDKVHCCALGWLSELYEGVPHCQCKDSDNRTKQEDEGKGQCSPSEISTCKEGERAPDEDVTIIECISVSNKSETPLTPKPQKSHLLELLSNGQKDTSRIKKSPQRAAKELTHHISSRCDGDNQKHATKKQYNSVKMRPERTDNSSSKDDKLDPLQGQTRKVKWKFHDSTVDIHGKVISCNRPGLQEKLPKNHTPQASQTAPTLSDPQKTNSSSVQSTAPSQKLKFRAGGSKVKYLEKRKLNPGSTSELERKKKKVDHQEHGHNVESSPKLGNVLSSQNKKASEQEKVESNPVSSKSRVITVQEYLKRQKQKQMMEGKSSKKTCVEGAPSDPQASRSSKCSMQDGGSGKPNEICDSLSKEPLNILPSQDNIKIHHPPKELKRQISRNVKEKVAGKEFDKTCLDKNKSENTLSIRSKEARAIPRTLQVKDRGKNYLNRVAYNCTEGESICLTKLDSLTQKHPKDKLNQEPKPKAPFPEKSSVLEFKLGPDLLLKNTSSAEEHKDLNACPRKEQAPVQGIKSTKEDWLKCGMTRKRMEENHREIDKAKSKICKRSFSADGSETRENPGKDSSKAVFQTYKQMYLEKRSKSLGDSPVK</sequence>
<feature type="compositionally biased region" description="Polar residues" evidence="1">
    <location>
        <begin position="47"/>
        <end position="58"/>
    </location>
</feature>
<feature type="compositionally biased region" description="Basic and acidic residues" evidence="1">
    <location>
        <begin position="1011"/>
        <end position="1023"/>
    </location>
</feature>
<dbReference type="KEGG" id="dord:105998640"/>
<protein>
    <submittedName>
        <fullName evidence="3">Uncharacterized protein KIAA1551 homolog</fullName>
    </submittedName>
</protein>
<feature type="region of interest" description="Disordered" evidence="1">
    <location>
        <begin position="617"/>
        <end position="638"/>
    </location>
</feature>
<name>A0A1S3GJ22_DIPOR</name>
<dbReference type="GO" id="GO:0005634">
    <property type="term" value="C:nucleus"/>
    <property type="evidence" value="ECO:0007669"/>
    <property type="project" value="TreeGrafter"/>
</dbReference>
<dbReference type="InParanoid" id="A0A1S3GJ22"/>
<feature type="compositionally biased region" description="Polar residues" evidence="1">
    <location>
        <begin position="623"/>
        <end position="638"/>
    </location>
</feature>
<dbReference type="Proteomes" id="UP000081671">
    <property type="component" value="Unplaced"/>
</dbReference>
<reference evidence="3" key="1">
    <citation type="submission" date="2025-08" db="UniProtKB">
        <authorList>
            <consortium name="RefSeq"/>
        </authorList>
    </citation>
    <scope>IDENTIFICATION</scope>
    <source>
        <tissue evidence="3">Kidney</tissue>
    </source>
</reference>
<proteinExistence type="predicted"/>
<feature type="compositionally biased region" description="Low complexity" evidence="1">
    <location>
        <begin position="29"/>
        <end position="43"/>
    </location>
</feature>
<feature type="compositionally biased region" description="Polar residues" evidence="1">
    <location>
        <begin position="822"/>
        <end position="838"/>
    </location>
</feature>
<dbReference type="CTD" id="55196"/>
<dbReference type="PANTHER" id="PTHR21604:SF0">
    <property type="entry name" value="RETROELEMENT SILENCING FACTOR 1"/>
    <property type="match status" value="1"/>
</dbReference>
<feature type="region of interest" description="Disordered" evidence="1">
    <location>
        <begin position="1011"/>
        <end position="1040"/>
    </location>
</feature>
<feature type="compositionally biased region" description="Basic and acidic residues" evidence="1">
    <location>
        <begin position="1520"/>
        <end position="1530"/>
    </location>
</feature>
<feature type="region of interest" description="Disordered" evidence="1">
    <location>
        <begin position="420"/>
        <end position="440"/>
    </location>
</feature>
<feature type="region of interest" description="Disordered" evidence="1">
    <location>
        <begin position="1520"/>
        <end position="1556"/>
    </location>
</feature>
<dbReference type="Pfam" id="PF15395">
    <property type="entry name" value="DUF4617"/>
    <property type="match status" value="1"/>
</dbReference>
<evidence type="ECO:0000256" key="1">
    <source>
        <dbReference type="SAM" id="MobiDB-lite"/>
    </source>
</evidence>
<feature type="region of interest" description="Disordered" evidence="1">
    <location>
        <begin position="1075"/>
        <end position="1141"/>
    </location>
</feature>
<feature type="region of interest" description="Disordered" evidence="1">
    <location>
        <begin position="1167"/>
        <end position="1340"/>
    </location>
</feature>
<dbReference type="OrthoDB" id="9909281at2759"/>
<feature type="compositionally biased region" description="Polar residues" evidence="1">
    <location>
        <begin position="1177"/>
        <end position="1205"/>
    </location>
</feature>
<dbReference type="RefSeq" id="XP_012888878.1">
    <property type="nucleotide sequence ID" value="XM_013033424.1"/>
</dbReference>
<accession>A0A1S3GJ22</accession>